<accession>A0A1I2GLF5</accession>
<name>A0A1I2GLF5_9ACTN</name>
<sequence length="99" mass="11443">MYDGTVEFTGHHRARCATDRELRTTLRDFTTWYASPDRRPDRRPDRALESWGARGDIGDRSLLQLGRERPILTESQQRYRASGGDRRTPMIRRPGGLIG</sequence>
<dbReference type="EMBL" id="FONR01000004">
    <property type="protein sequence ID" value="SFF18053.1"/>
    <property type="molecule type" value="Genomic_DNA"/>
</dbReference>
<organism evidence="2 3">
    <name type="scientific">Streptomyces mirabilis</name>
    <dbReference type="NCBI Taxonomy" id="68239"/>
    <lineage>
        <taxon>Bacteria</taxon>
        <taxon>Bacillati</taxon>
        <taxon>Actinomycetota</taxon>
        <taxon>Actinomycetes</taxon>
        <taxon>Kitasatosporales</taxon>
        <taxon>Streptomycetaceae</taxon>
        <taxon>Streptomyces</taxon>
    </lineage>
</organism>
<feature type="region of interest" description="Disordered" evidence="1">
    <location>
        <begin position="77"/>
        <end position="99"/>
    </location>
</feature>
<proteinExistence type="predicted"/>
<evidence type="ECO:0000313" key="2">
    <source>
        <dbReference type="EMBL" id="SFF18053.1"/>
    </source>
</evidence>
<gene>
    <name evidence="2" type="ORF">SAMN02787118_104291</name>
</gene>
<protein>
    <submittedName>
        <fullName evidence="2">Uncharacterized protein</fullName>
    </submittedName>
</protein>
<evidence type="ECO:0000313" key="3">
    <source>
        <dbReference type="Proteomes" id="UP000181942"/>
    </source>
</evidence>
<evidence type="ECO:0000256" key="1">
    <source>
        <dbReference type="SAM" id="MobiDB-lite"/>
    </source>
</evidence>
<dbReference type="AlphaFoldDB" id="A0A1I2GLF5"/>
<reference evidence="2 3" key="1">
    <citation type="submission" date="2016-10" db="EMBL/GenBank/DDBJ databases">
        <authorList>
            <person name="de Groot N.N."/>
        </authorList>
    </citation>
    <scope>NUCLEOTIDE SEQUENCE [LARGE SCALE GENOMIC DNA]</scope>
    <source>
        <strain evidence="2 3">OK461</strain>
    </source>
</reference>
<dbReference type="Proteomes" id="UP000181942">
    <property type="component" value="Unassembled WGS sequence"/>
</dbReference>